<name>A0ABP6NB44_9ACTN</name>
<proteinExistence type="predicted"/>
<evidence type="ECO:0000313" key="2">
    <source>
        <dbReference type="Proteomes" id="UP001500893"/>
    </source>
</evidence>
<accession>A0ABP6NB44</accession>
<sequence length="57" mass="5763">MLSACRPEVLVRDVLGLSAGAAGVRAGRRDGANVAWCGTGEARGPWGRAAPGAFRPA</sequence>
<evidence type="ECO:0000313" key="1">
    <source>
        <dbReference type="EMBL" id="GAA3142432.1"/>
    </source>
</evidence>
<dbReference type="Proteomes" id="UP001500893">
    <property type="component" value="Unassembled WGS sequence"/>
</dbReference>
<keyword evidence="2" id="KW-1185">Reference proteome</keyword>
<comment type="caution">
    <text evidence="1">The sequence shown here is derived from an EMBL/GenBank/DDBJ whole genome shotgun (WGS) entry which is preliminary data.</text>
</comment>
<organism evidence="1 2">
    <name type="scientific">Streptomyces rameus</name>
    <dbReference type="NCBI Taxonomy" id="68261"/>
    <lineage>
        <taxon>Bacteria</taxon>
        <taxon>Bacillati</taxon>
        <taxon>Actinomycetota</taxon>
        <taxon>Actinomycetes</taxon>
        <taxon>Kitasatosporales</taxon>
        <taxon>Streptomycetaceae</taxon>
        <taxon>Streptomyces</taxon>
    </lineage>
</organism>
<protein>
    <submittedName>
        <fullName evidence="1">Uncharacterized protein</fullName>
    </submittedName>
</protein>
<gene>
    <name evidence="1" type="ORF">GCM10010521_31380</name>
</gene>
<dbReference type="EMBL" id="BAAAVM010000038">
    <property type="protein sequence ID" value="GAA3142432.1"/>
    <property type="molecule type" value="Genomic_DNA"/>
</dbReference>
<reference evidence="2" key="1">
    <citation type="journal article" date="2019" name="Int. J. Syst. Evol. Microbiol.">
        <title>The Global Catalogue of Microorganisms (GCM) 10K type strain sequencing project: providing services to taxonomists for standard genome sequencing and annotation.</title>
        <authorList>
            <consortium name="The Broad Institute Genomics Platform"/>
            <consortium name="The Broad Institute Genome Sequencing Center for Infectious Disease"/>
            <person name="Wu L."/>
            <person name="Ma J."/>
        </authorList>
    </citation>
    <scope>NUCLEOTIDE SEQUENCE [LARGE SCALE GENOMIC DNA]</scope>
    <source>
        <strain evidence="2">JCM 11574</strain>
    </source>
</reference>